<keyword evidence="3" id="KW-1185">Reference proteome</keyword>
<proteinExistence type="predicted"/>
<protein>
    <submittedName>
        <fullName evidence="2">Uncharacterized protein</fullName>
    </submittedName>
</protein>
<feature type="transmembrane region" description="Helical" evidence="1">
    <location>
        <begin position="6"/>
        <end position="29"/>
    </location>
</feature>
<dbReference type="AlphaFoldDB" id="A0A937FXP5"/>
<dbReference type="EMBL" id="JAEUGD010000031">
    <property type="protein sequence ID" value="MBL6446667.1"/>
    <property type="molecule type" value="Genomic_DNA"/>
</dbReference>
<organism evidence="2 3">
    <name type="scientific">Fulvivirga marina</name>
    <dbReference type="NCBI Taxonomy" id="2494733"/>
    <lineage>
        <taxon>Bacteria</taxon>
        <taxon>Pseudomonadati</taxon>
        <taxon>Bacteroidota</taxon>
        <taxon>Cytophagia</taxon>
        <taxon>Cytophagales</taxon>
        <taxon>Fulvivirgaceae</taxon>
        <taxon>Fulvivirga</taxon>
    </lineage>
</organism>
<dbReference type="Proteomes" id="UP000614216">
    <property type="component" value="Unassembled WGS sequence"/>
</dbReference>
<keyword evidence="1" id="KW-0472">Membrane</keyword>
<keyword evidence="1" id="KW-1133">Transmembrane helix</keyword>
<evidence type="ECO:0000256" key="1">
    <source>
        <dbReference type="SAM" id="Phobius"/>
    </source>
</evidence>
<evidence type="ECO:0000313" key="2">
    <source>
        <dbReference type="EMBL" id="MBL6446667.1"/>
    </source>
</evidence>
<sequence length="86" mass="10193">MDLIFYGITILVVAFLLFLLLRAVMLWYWKINTIVQNQEDQKQLMKEQNRLLEQIYLLQGGHKIEYSKDSAEEIARKAKLFDESQG</sequence>
<comment type="caution">
    <text evidence="2">The sequence shown here is derived from an EMBL/GenBank/DDBJ whole genome shotgun (WGS) entry which is preliminary data.</text>
</comment>
<accession>A0A937FXP5</accession>
<keyword evidence="1" id="KW-0812">Transmembrane</keyword>
<evidence type="ECO:0000313" key="3">
    <source>
        <dbReference type="Proteomes" id="UP000614216"/>
    </source>
</evidence>
<dbReference type="RefSeq" id="WP_202856198.1">
    <property type="nucleotide sequence ID" value="NZ_JAEUGD010000031.1"/>
</dbReference>
<gene>
    <name evidence="2" type="ORF">JMN32_10115</name>
</gene>
<name>A0A937FXP5_9BACT</name>
<reference evidence="2" key="1">
    <citation type="submission" date="2021-01" db="EMBL/GenBank/DDBJ databases">
        <title>Fulvivirga kasyanovii gen. nov., sp nov., a novel member of the phylum Bacteroidetes isolated from seawater in a mussel farm.</title>
        <authorList>
            <person name="Zhao L.-H."/>
            <person name="Wang Z.-J."/>
        </authorList>
    </citation>
    <scope>NUCLEOTIDE SEQUENCE</scope>
    <source>
        <strain evidence="2">29W222</strain>
    </source>
</reference>